<keyword evidence="2" id="KW-1185">Reference proteome</keyword>
<dbReference type="KEGG" id="oni:Osc7112_6345"/>
<keyword evidence="1" id="KW-0614">Plasmid</keyword>
<reference evidence="1 2" key="1">
    <citation type="submission" date="2012-05" db="EMBL/GenBank/DDBJ databases">
        <title>Finished plasmid 1 of genome of Oscillatoria sp. PCC 7112.</title>
        <authorList>
            <consortium name="US DOE Joint Genome Institute"/>
            <person name="Gugger M."/>
            <person name="Coursin T."/>
            <person name="Rippka R."/>
            <person name="Tandeau De Marsac N."/>
            <person name="Huntemann M."/>
            <person name="Wei C.-L."/>
            <person name="Han J."/>
            <person name="Detter J.C."/>
            <person name="Han C."/>
            <person name="Tapia R."/>
            <person name="Davenport K."/>
            <person name="Daligault H."/>
            <person name="Erkkila T."/>
            <person name="Gu W."/>
            <person name="Munk A.C.C."/>
            <person name="Teshima H."/>
            <person name="Xu Y."/>
            <person name="Chain P."/>
            <person name="Chen A."/>
            <person name="Krypides N."/>
            <person name="Mavromatis K."/>
            <person name="Markowitz V."/>
            <person name="Szeto E."/>
            <person name="Ivanova N."/>
            <person name="Mikhailova N."/>
            <person name="Ovchinnikova G."/>
            <person name="Pagani I."/>
            <person name="Pati A."/>
            <person name="Goodwin L."/>
            <person name="Peters L."/>
            <person name="Pitluck S."/>
            <person name="Woyke T."/>
            <person name="Kerfeld C."/>
        </authorList>
    </citation>
    <scope>NUCLEOTIDE SEQUENCE [LARGE SCALE GENOMIC DNA]</scope>
    <source>
        <strain evidence="1 2">PCC 7112</strain>
        <plasmid evidence="1 2">pOSC7112.01</plasmid>
    </source>
</reference>
<accession>K9VTF0</accession>
<geneLocation type="plasmid" evidence="1 2">
    <name>pOSC7112.01</name>
</geneLocation>
<dbReference type="HOGENOM" id="CLU_1738685_0_0_3"/>
<dbReference type="InterPro" id="IPR015947">
    <property type="entry name" value="PUA-like_sf"/>
</dbReference>
<dbReference type="EMBL" id="CP003615">
    <property type="protein sequence ID" value="AFZ10505.1"/>
    <property type="molecule type" value="Genomic_DNA"/>
</dbReference>
<evidence type="ECO:0000313" key="1">
    <source>
        <dbReference type="EMBL" id="AFZ10505.1"/>
    </source>
</evidence>
<sequence length="169" mass="19268">MIKSSHTFLISVHPRWARAFFLTYNPKAIELRKGSFGASLQAGDSIVIYSTLPVGEVIGTVKVIKRELLALDRLWQESRQGRLAKVSREQFKTYYTNQESGIGVWVDAAELLPSPIALSRLRQNWGHRWQPPQQIQQLTHEQIATLNIANKTERYLVTDEPSRTVLSVI</sequence>
<dbReference type="RefSeq" id="WP_015211678.1">
    <property type="nucleotide sequence ID" value="NC_019763.1"/>
</dbReference>
<dbReference type="Proteomes" id="UP000010478">
    <property type="component" value="Plasmid pOSC7112.01"/>
</dbReference>
<gene>
    <name evidence="1" type="ORF">Osc7112_6345</name>
</gene>
<evidence type="ECO:0008006" key="3">
    <source>
        <dbReference type="Google" id="ProtNLM"/>
    </source>
</evidence>
<proteinExistence type="predicted"/>
<dbReference type="SUPFAM" id="SSF88697">
    <property type="entry name" value="PUA domain-like"/>
    <property type="match status" value="1"/>
</dbReference>
<dbReference type="Gene3D" id="2.30.130.30">
    <property type="entry name" value="Hypothetical protein"/>
    <property type="match status" value="1"/>
</dbReference>
<dbReference type="AlphaFoldDB" id="K9VTF0"/>
<evidence type="ECO:0000313" key="2">
    <source>
        <dbReference type="Proteomes" id="UP000010478"/>
    </source>
</evidence>
<name>K9VTF0_9CYAN</name>
<protein>
    <recommendedName>
        <fullName evidence="3">ASCH domain-containing protein</fullName>
    </recommendedName>
</protein>
<organism evidence="1 2">
    <name type="scientific">Phormidium nigroviride PCC 7112</name>
    <dbReference type="NCBI Taxonomy" id="179408"/>
    <lineage>
        <taxon>Bacteria</taxon>
        <taxon>Bacillati</taxon>
        <taxon>Cyanobacteriota</taxon>
        <taxon>Cyanophyceae</taxon>
        <taxon>Oscillatoriophycideae</taxon>
        <taxon>Oscillatoriales</taxon>
        <taxon>Oscillatoriaceae</taxon>
        <taxon>Phormidium</taxon>
    </lineage>
</organism>